<dbReference type="InterPro" id="IPR026591">
    <property type="entry name" value="Sirtuin_cat_small_dom_sf"/>
</dbReference>
<comment type="cofactor">
    <cofactor evidence="5">
        <name>Zn(2+)</name>
        <dbReference type="ChEBI" id="CHEBI:29105"/>
    </cofactor>
    <text evidence="5">Binds 1 zinc ion per subunit.</text>
</comment>
<dbReference type="HAMAP" id="MF_01967">
    <property type="entry name" value="Sirtuin_ClassII"/>
    <property type="match status" value="1"/>
</dbReference>
<dbReference type="InterPro" id="IPR029035">
    <property type="entry name" value="DHS-like_NAD/FAD-binding_dom"/>
</dbReference>
<evidence type="ECO:0000313" key="9">
    <source>
        <dbReference type="Proteomes" id="UP000549394"/>
    </source>
</evidence>
<name>A0A7I8VTB5_9ANNE</name>
<comment type="caution">
    <text evidence="8">The sequence shown here is derived from an EMBL/GenBank/DDBJ whole genome shotgun (WGS) entry which is preliminary data.</text>
</comment>
<proteinExistence type="inferred from homology"/>
<keyword evidence="5" id="KW-0496">Mitochondrion</keyword>
<feature type="binding site" evidence="5">
    <location>
        <begin position="127"/>
        <end position="130"/>
    </location>
    <ligand>
        <name>NAD(+)</name>
        <dbReference type="ChEBI" id="CHEBI:57540"/>
    </ligand>
</feature>
<dbReference type="Proteomes" id="UP000549394">
    <property type="component" value="Unassembled WGS sequence"/>
</dbReference>
<feature type="domain" description="Deacetylase sirtuin-type" evidence="7">
    <location>
        <begin position="21"/>
        <end position="299"/>
    </location>
</feature>
<comment type="similarity">
    <text evidence="5">Belongs to the sirtuin family. Class II subfamily.</text>
</comment>
<dbReference type="PANTHER" id="PTHR11085">
    <property type="entry name" value="NAD-DEPENDENT PROTEIN DEACYLASE SIRTUIN-5, MITOCHONDRIAL-RELATED"/>
    <property type="match status" value="1"/>
</dbReference>
<organism evidence="8 9">
    <name type="scientific">Dimorphilus gyrociliatus</name>
    <dbReference type="NCBI Taxonomy" id="2664684"/>
    <lineage>
        <taxon>Eukaryota</taxon>
        <taxon>Metazoa</taxon>
        <taxon>Spiralia</taxon>
        <taxon>Lophotrochozoa</taxon>
        <taxon>Annelida</taxon>
        <taxon>Polychaeta</taxon>
        <taxon>Polychaeta incertae sedis</taxon>
        <taxon>Dinophilidae</taxon>
        <taxon>Dimorphilus</taxon>
    </lineage>
</organism>
<evidence type="ECO:0000256" key="4">
    <source>
        <dbReference type="ARBA" id="ARBA00023027"/>
    </source>
</evidence>
<sequence>MIFRITSRKLSHIAKFVPKSQPVTNQDIEELAEFIKKSQNLLVLTGAGISTESGIPDYRSEEVGLYARSNRRPVDYQQFKKYTHIRQRFWARNHVGWKNFSSTQPNISHKILSKWEKEKKMNWLITQNVDSLHTKAGSVNVTELHGCSFRVICMVCHWSISRKELSQSIELLNPNWSAETEEIAPDGDVLISDDLVKKFNPPCCKSCGGELKPDVVFFGDNVKKPIVDNCMKKLAESDAFLVLGSSLEVYSGYRFLKRASEYGKPIGIVNIGKTRGDHLAQIKIDAQCGTILQAVDNML</sequence>
<comment type="subcellular location">
    <subcellularLocation>
        <location evidence="5">Mitochondrion matrix</location>
    </subcellularLocation>
</comment>
<dbReference type="EMBL" id="CAJFCJ010000009">
    <property type="protein sequence ID" value="CAD5118964.1"/>
    <property type="molecule type" value="Genomic_DNA"/>
</dbReference>
<evidence type="ECO:0000256" key="1">
    <source>
        <dbReference type="ARBA" id="ARBA00022679"/>
    </source>
</evidence>
<feature type="binding site" evidence="5">
    <location>
        <position position="288"/>
    </location>
    <ligand>
        <name>NAD(+)</name>
        <dbReference type="ChEBI" id="CHEBI:57540"/>
    </ligand>
</feature>
<evidence type="ECO:0000259" key="7">
    <source>
        <dbReference type="PROSITE" id="PS50305"/>
    </source>
</evidence>
<dbReference type="InterPro" id="IPR026587">
    <property type="entry name" value="Sirtuin_class_II"/>
</dbReference>
<feature type="binding site" evidence="5">
    <location>
        <begin position="270"/>
        <end position="272"/>
    </location>
    <ligand>
        <name>NAD(+)</name>
        <dbReference type="ChEBI" id="CHEBI:57540"/>
    </ligand>
</feature>
<protein>
    <recommendedName>
        <fullName evidence="5">NAD-dependent protein deacylase</fullName>
        <ecNumber evidence="5">2.3.1.-</ecNumber>
    </recommendedName>
    <alternativeName>
        <fullName evidence="5">Regulatory protein SIR2 homolog</fullName>
    </alternativeName>
</protein>
<dbReference type="Pfam" id="PF02146">
    <property type="entry name" value="SIR2"/>
    <property type="match status" value="1"/>
</dbReference>
<dbReference type="GO" id="GO:0070403">
    <property type="term" value="F:NAD+ binding"/>
    <property type="evidence" value="ECO:0007669"/>
    <property type="project" value="UniProtKB-UniRule"/>
</dbReference>
<feature type="binding site" evidence="5 6">
    <location>
        <position position="207"/>
    </location>
    <ligand>
        <name>Zn(2+)</name>
        <dbReference type="ChEBI" id="CHEBI:29105"/>
    </ligand>
</feature>
<dbReference type="SUPFAM" id="SSF52467">
    <property type="entry name" value="DHS-like NAD/FAD-binding domain"/>
    <property type="match status" value="1"/>
</dbReference>
<dbReference type="InterPro" id="IPR026590">
    <property type="entry name" value="Ssirtuin_cat_dom"/>
</dbReference>
<feature type="binding site" evidence="5">
    <location>
        <position position="204"/>
    </location>
    <ligand>
        <name>Zn(2+)</name>
        <dbReference type="ChEBI" id="CHEBI:29105"/>
    </ligand>
</feature>
<feature type="binding site" evidence="5 6">
    <location>
        <position position="153"/>
    </location>
    <ligand>
        <name>Zn(2+)</name>
        <dbReference type="ChEBI" id="CHEBI:29105"/>
    </ligand>
</feature>
<evidence type="ECO:0000256" key="3">
    <source>
        <dbReference type="ARBA" id="ARBA00022833"/>
    </source>
</evidence>
<evidence type="ECO:0000256" key="6">
    <source>
        <dbReference type="PROSITE-ProRule" id="PRU00236"/>
    </source>
</evidence>
<dbReference type="NCBIfam" id="NF003738">
    <property type="entry name" value="PRK05333.1"/>
    <property type="match status" value="1"/>
</dbReference>
<gene>
    <name evidence="8" type="ORF">DGYR_LOCUS7264</name>
</gene>
<dbReference type="Gene3D" id="3.40.50.1220">
    <property type="entry name" value="TPP-binding domain"/>
    <property type="match status" value="1"/>
</dbReference>
<dbReference type="GO" id="GO:0017136">
    <property type="term" value="F:histone deacetylase activity, NAD-dependent"/>
    <property type="evidence" value="ECO:0007669"/>
    <property type="project" value="TreeGrafter"/>
</dbReference>
<keyword evidence="4 5" id="KW-0520">NAD</keyword>
<feature type="binding site" evidence="6">
    <location>
        <position position="203"/>
    </location>
    <ligand>
        <name>Zn(2+)</name>
        <dbReference type="ChEBI" id="CHEBI:29105"/>
    </ligand>
</feature>
<keyword evidence="1 5" id="KW-0808">Transferase</keyword>
<dbReference type="CDD" id="cd01409">
    <property type="entry name" value="SIRT4"/>
    <property type="match status" value="1"/>
</dbReference>
<feature type="binding site" evidence="5">
    <location>
        <begin position="46"/>
        <end position="66"/>
    </location>
    <ligand>
        <name>NAD(+)</name>
        <dbReference type="ChEBI" id="CHEBI:57540"/>
    </ligand>
</feature>
<dbReference type="OrthoDB" id="424302at2759"/>
<comment type="function">
    <text evidence="5">NAD-dependent protein deacylase. Catalyzes the NAD-dependent hydrolysis of acyl groups from lysine residues.</text>
</comment>
<accession>A0A7I8VTB5</accession>
<evidence type="ECO:0000256" key="5">
    <source>
        <dbReference type="HAMAP-Rule" id="MF_03161"/>
    </source>
</evidence>
<evidence type="ECO:0000313" key="8">
    <source>
        <dbReference type="EMBL" id="CAD5118964.1"/>
    </source>
</evidence>
<dbReference type="PROSITE" id="PS50305">
    <property type="entry name" value="SIRTUIN"/>
    <property type="match status" value="1"/>
</dbReference>
<dbReference type="InterPro" id="IPR003000">
    <property type="entry name" value="Sirtuin"/>
</dbReference>
<dbReference type="EC" id="2.3.1.-" evidence="5"/>
<keyword evidence="2 5" id="KW-0479">Metal-binding</keyword>
<feature type="binding site" evidence="5">
    <location>
        <begin position="244"/>
        <end position="246"/>
    </location>
    <ligand>
        <name>NAD(+)</name>
        <dbReference type="ChEBI" id="CHEBI:57540"/>
    </ligand>
</feature>
<dbReference type="PANTHER" id="PTHR11085:SF10">
    <property type="entry name" value="NAD-DEPENDENT PROTEIN DEACYLASE SIRTUIN-5, MITOCHONDRIAL-RELATED"/>
    <property type="match status" value="1"/>
</dbReference>
<dbReference type="AlphaFoldDB" id="A0A7I8VTB5"/>
<dbReference type="Gene3D" id="3.30.1600.10">
    <property type="entry name" value="SIR2/SIRT2 'Small Domain"/>
    <property type="match status" value="1"/>
</dbReference>
<keyword evidence="3 5" id="KW-0862">Zinc</keyword>
<keyword evidence="9" id="KW-1185">Reference proteome</keyword>
<dbReference type="GO" id="GO:0005759">
    <property type="term" value="C:mitochondrial matrix"/>
    <property type="evidence" value="ECO:0007669"/>
    <property type="project" value="UniProtKB-SubCell"/>
</dbReference>
<dbReference type="GO" id="GO:0008270">
    <property type="term" value="F:zinc ion binding"/>
    <property type="evidence" value="ECO:0007669"/>
    <property type="project" value="UniProtKB-UniRule"/>
</dbReference>
<feature type="binding site" evidence="5 6">
    <location>
        <position position="156"/>
    </location>
    <ligand>
        <name>Zn(2+)</name>
        <dbReference type="ChEBI" id="CHEBI:29105"/>
    </ligand>
</feature>
<reference evidence="8 9" key="1">
    <citation type="submission" date="2020-08" db="EMBL/GenBank/DDBJ databases">
        <authorList>
            <person name="Hejnol A."/>
        </authorList>
    </citation>
    <scope>NUCLEOTIDE SEQUENCE [LARGE SCALE GENOMIC DNA]</scope>
</reference>
<evidence type="ECO:0000256" key="2">
    <source>
        <dbReference type="ARBA" id="ARBA00022723"/>
    </source>
</evidence>
<feature type="active site" description="Proton acceptor" evidence="5 6">
    <location>
        <position position="145"/>
    </location>
</feature>
<comment type="catalytic activity">
    <reaction evidence="5">
        <text>N(6)-acetyl-L-lysyl-[protein] + NAD(+) + H2O = 2''-O-acetyl-ADP-D-ribose + nicotinamide + L-lysyl-[protein]</text>
        <dbReference type="Rhea" id="RHEA:43636"/>
        <dbReference type="Rhea" id="RHEA-COMP:9752"/>
        <dbReference type="Rhea" id="RHEA-COMP:10731"/>
        <dbReference type="ChEBI" id="CHEBI:15377"/>
        <dbReference type="ChEBI" id="CHEBI:17154"/>
        <dbReference type="ChEBI" id="CHEBI:29969"/>
        <dbReference type="ChEBI" id="CHEBI:57540"/>
        <dbReference type="ChEBI" id="CHEBI:61930"/>
        <dbReference type="ChEBI" id="CHEBI:83767"/>
        <dbReference type="EC" id="2.3.1.286"/>
    </reaction>
</comment>
<dbReference type="InterPro" id="IPR050134">
    <property type="entry name" value="NAD-dep_sirtuin_deacylases"/>
</dbReference>